<evidence type="ECO:0000256" key="2">
    <source>
        <dbReference type="SAM" id="MobiDB-lite"/>
    </source>
</evidence>
<comment type="caution">
    <text evidence="4">The sequence shown here is derived from an EMBL/GenBank/DDBJ whole genome shotgun (WGS) entry which is preliminary data.</text>
</comment>
<protein>
    <submittedName>
        <fullName evidence="4">Sulfonate ABC transporter substrate-binding protein</fullName>
    </submittedName>
</protein>
<feature type="domain" description="Solute-binding protein family 3/N-terminal" evidence="3">
    <location>
        <begin position="66"/>
        <end position="297"/>
    </location>
</feature>
<dbReference type="SMART" id="SM00062">
    <property type="entry name" value="PBPb"/>
    <property type="match status" value="1"/>
</dbReference>
<dbReference type="Proteomes" id="UP000054314">
    <property type="component" value="Unassembled WGS sequence"/>
</dbReference>
<name>A0A0A0C239_9CELL</name>
<dbReference type="SUPFAM" id="SSF53850">
    <property type="entry name" value="Periplasmic binding protein-like II"/>
    <property type="match status" value="1"/>
</dbReference>
<comment type="similarity">
    <text evidence="1">Belongs to the bacterial solute-binding protein SsuA/TauA family.</text>
</comment>
<dbReference type="AlphaFoldDB" id="A0A0A0C239"/>
<dbReference type="EMBL" id="AXCZ01000041">
    <property type="protein sequence ID" value="KGM13469.1"/>
    <property type="molecule type" value="Genomic_DNA"/>
</dbReference>
<dbReference type="InterPro" id="IPR015168">
    <property type="entry name" value="SsuA/THI5"/>
</dbReference>
<dbReference type="InterPro" id="IPR001638">
    <property type="entry name" value="Solute-binding_3/MltF_N"/>
</dbReference>
<evidence type="ECO:0000313" key="4">
    <source>
        <dbReference type="EMBL" id="KGM13469.1"/>
    </source>
</evidence>
<sequence>MGPPRTRRHRTRCHDKEDPVTPTRPTRLRAARAAAARTTTAALVVAVLSSCTATPGQDSTQEPAGELRIGPLNTQNTLTLATDAGLVAEAVTAAGGTTTVTSPFPAFAPAAEAMGAGQIDVTTASTTAVVPALAQGTDVVVFAVEVNDGDSQGIVSAPGTGITTVADLAGARVAVNAGGTGEYLLRQALQVNGMDVDDVEMVFLSPPDAATAFVSGHVDAWATWDQYLVTAARAEGAHVVALARDVEATNRTVHVVDGEVWRTHPGLVVAAYWALVEQAEAIIEDPELLVQAYIAAGAEEDVAREISQITPPRVVPAHAGFAAELQQVADFYRDQGMVTESIDATLAAVDVTDPLRAATQANRSR</sequence>
<dbReference type="Pfam" id="PF09084">
    <property type="entry name" value="NMT1"/>
    <property type="match status" value="1"/>
</dbReference>
<accession>A0A0A0C239</accession>
<proteinExistence type="inferred from homology"/>
<evidence type="ECO:0000259" key="3">
    <source>
        <dbReference type="SMART" id="SM00062"/>
    </source>
</evidence>
<organism evidence="4 5">
    <name type="scientific">Cellulomonas bogoriensis 69B4 = DSM 16987</name>
    <dbReference type="NCBI Taxonomy" id="1386082"/>
    <lineage>
        <taxon>Bacteria</taxon>
        <taxon>Bacillati</taxon>
        <taxon>Actinomycetota</taxon>
        <taxon>Actinomycetes</taxon>
        <taxon>Micrococcales</taxon>
        <taxon>Cellulomonadaceae</taxon>
        <taxon>Cellulomonas</taxon>
    </lineage>
</organism>
<dbReference type="CDD" id="cd01008">
    <property type="entry name" value="PBP2_NrtA_SsuA_CpmA_like"/>
    <property type="match status" value="1"/>
</dbReference>
<feature type="region of interest" description="Disordered" evidence="2">
    <location>
        <begin position="1"/>
        <end position="23"/>
    </location>
</feature>
<evidence type="ECO:0000313" key="5">
    <source>
        <dbReference type="Proteomes" id="UP000054314"/>
    </source>
</evidence>
<keyword evidence="5" id="KW-1185">Reference proteome</keyword>
<dbReference type="PANTHER" id="PTHR30024">
    <property type="entry name" value="ALIPHATIC SULFONATES-BINDING PROTEIN-RELATED"/>
    <property type="match status" value="1"/>
</dbReference>
<dbReference type="Gene3D" id="3.40.190.10">
    <property type="entry name" value="Periplasmic binding protein-like II"/>
    <property type="match status" value="2"/>
</dbReference>
<feature type="compositionally biased region" description="Basic residues" evidence="2">
    <location>
        <begin position="1"/>
        <end position="13"/>
    </location>
</feature>
<reference evidence="4 5" key="1">
    <citation type="submission" date="2013-08" db="EMBL/GenBank/DDBJ databases">
        <title>Genome sequencing of Cellulomonas bogoriensis 69B4.</title>
        <authorList>
            <person name="Chen F."/>
            <person name="Li Y."/>
            <person name="Wang G."/>
        </authorList>
    </citation>
    <scope>NUCLEOTIDE SEQUENCE [LARGE SCALE GENOMIC DNA]</scope>
    <source>
        <strain evidence="4 5">69B4</strain>
    </source>
</reference>
<dbReference type="PANTHER" id="PTHR30024:SF42">
    <property type="entry name" value="ALIPHATIC SULFONATES-BINDING PROTEIN-RELATED"/>
    <property type="match status" value="1"/>
</dbReference>
<evidence type="ECO:0000256" key="1">
    <source>
        <dbReference type="ARBA" id="ARBA00010742"/>
    </source>
</evidence>
<gene>
    <name evidence="4" type="ORF">N869_13670</name>
</gene>